<dbReference type="OrthoDB" id="5102110at2"/>
<evidence type="ECO:0000313" key="3">
    <source>
        <dbReference type="Proteomes" id="UP000193317"/>
    </source>
</evidence>
<dbReference type="GO" id="GO:0003677">
    <property type="term" value="F:DNA binding"/>
    <property type="evidence" value="ECO:0007669"/>
    <property type="project" value="UniProtKB-KW"/>
</dbReference>
<evidence type="ECO:0000259" key="1">
    <source>
        <dbReference type="SMART" id="SM00530"/>
    </source>
</evidence>
<dbReference type="Gene3D" id="1.10.260.40">
    <property type="entry name" value="lambda repressor-like DNA-binding domains"/>
    <property type="match status" value="1"/>
</dbReference>
<name>A0A1X2FA47_MYCSZ</name>
<sequence length="411" mass="44823">MATPRLVELIDRYRNSHGVSEAELARRIGVTRENLRKWRTNGVRRLPERDNLAAVARVTGRAYRDVLSAALFDTGYLTVEHPAQPRPYTEVLQDAIAVLTEATRLTNQPIRQASSGGWEPNPDPRAALPIDWAEFVTLALAGAAANVGGVEAALAGRAGSWEAEMVRQTLNSTVFDDKDLLRHRTEPVVVDLWVESILDHLNDPSDDLYADAANEVDARAETVPHPTDLPPGPFSPDDPRLANKPWIEVTDDGYLHITYLHWTGDPDDLALLTTLTEEARSHRDPTPGEIAYEQALQAISAQVVAVDALQRREYSDYAAQLTQAIKDNIAELELTVPVTVSVTLAPEDRDPGAFDAHAPQPLPRNVIESAIERAIAETPTPSMLPGGPLDRLAPDILKTAGGLKETGGDGE</sequence>
<dbReference type="AlphaFoldDB" id="A0A1X2FA47"/>
<dbReference type="SUPFAM" id="SSF47413">
    <property type="entry name" value="lambda repressor-like DNA-binding domains"/>
    <property type="match status" value="1"/>
</dbReference>
<dbReference type="Proteomes" id="UP000193317">
    <property type="component" value="Unassembled WGS sequence"/>
</dbReference>
<reference evidence="2 3" key="1">
    <citation type="submission" date="2016-01" db="EMBL/GenBank/DDBJ databases">
        <title>The new phylogeny of the genus Mycobacterium.</title>
        <authorList>
            <person name="Tarcisio F."/>
            <person name="Conor M."/>
            <person name="Antonella G."/>
            <person name="Elisabetta G."/>
            <person name="Giulia F.S."/>
            <person name="Sara T."/>
            <person name="Anna F."/>
            <person name="Clotilde B."/>
            <person name="Roberto B."/>
            <person name="Veronica D.S."/>
            <person name="Fabio R."/>
            <person name="Monica P."/>
            <person name="Olivier J."/>
            <person name="Enrico T."/>
            <person name="Nicola S."/>
        </authorList>
    </citation>
    <scope>NUCLEOTIDE SEQUENCE [LARGE SCALE GENOMIC DNA]</scope>
    <source>
        <strain evidence="2 3">DSM 44166</strain>
    </source>
</reference>
<evidence type="ECO:0000313" key="2">
    <source>
        <dbReference type="EMBL" id="ORX15320.1"/>
    </source>
</evidence>
<dbReference type="RefSeq" id="WP_085669413.1">
    <property type="nucleotide sequence ID" value="NZ_LQPW01000017.1"/>
</dbReference>
<dbReference type="InterPro" id="IPR010982">
    <property type="entry name" value="Lambda_DNA-bd_dom_sf"/>
</dbReference>
<keyword evidence="3" id="KW-1185">Reference proteome</keyword>
<accession>A0A1X2FA47</accession>
<dbReference type="SMART" id="SM00530">
    <property type="entry name" value="HTH_XRE"/>
    <property type="match status" value="1"/>
</dbReference>
<gene>
    <name evidence="2" type="ORF">AWC27_19565</name>
</gene>
<dbReference type="EMBL" id="LQPW01000017">
    <property type="protein sequence ID" value="ORX15320.1"/>
    <property type="molecule type" value="Genomic_DNA"/>
</dbReference>
<comment type="caution">
    <text evidence="2">The sequence shown here is derived from an EMBL/GenBank/DDBJ whole genome shotgun (WGS) entry which is preliminary data.</text>
</comment>
<dbReference type="InterPro" id="IPR001387">
    <property type="entry name" value="Cro/C1-type_HTH"/>
</dbReference>
<organism evidence="2 3">
    <name type="scientific">Mycobacterium szulgai</name>
    <dbReference type="NCBI Taxonomy" id="1787"/>
    <lineage>
        <taxon>Bacteria</taxon>
        <taxon>Bacillati</taxon>
        <taxon>Actinomycetota</taxon>
        <taxon>Actinomycetes</taxon>
        <taxon>Mycobacteriales</taxon>
        <taxon>Mycobacteriaceae</taxon>
        <taxon>Mycobacterium</taxon>
    </lineage>
</organism>
<keyword evidence="2" id="KW-0238">DNA-binding</keyword>
<protein>
    <submittedName>
        <fullName evidence="2">DNA-binding protein</fullName>
    </submittedName>
</protein>
<dbReference type="CDD" id="cd00093">
    <property type="entry name" value="HTH_XRE"/>
    <property type="match status" value="1"/>
</dbReference>
<proteinExistence type="predicted"/>
<feature type="domain" description="HTH cro/C1-type" evidence="1">
    <location>
        <begin position="9"/>
        <end position="66"/>
    </location>
</feature>
<dbReference type="Pfam" id="PF01381">
    <property type="entry name" value="HTH_3"/>
    <property type="match status" value="1"/>
</dbReference>